<accession>F4KR94</accession>
<dbReference type="eggNOG" id="COG4941">
    <property type="taxonomic scope" value="Bacteria"/>
</dbReference>
<dbReference type="STRING" id="760192.Halhy_6465"/>
<reference key="2">
    <citation type="submission" date="2011-04" db="EMBL/GenBank/DDBJ databases">
        <title>Complete sequence of chromosome of Haliscomenobacter hydrossis DSM 1100.</title>
        <authorList>
            <consortium name="US DOE Joint Genome Institute (JGI-PGF)"/>
            <person name="Lucas S."/>
            <person name="Han J."/>
            <person name="Lapidus A."/>
            <person name="Bruce D."/>
            <person name="Goodwin L."/>
            <person name="Pitluck S."/>
            <person name="Peters L."/>
            <person name="Kyrpides N."/>
            <person name="Mavromatis K."/>
            <person name="Ivanova N."/>
            <person name="Ovchinnikova G."/>
            <person name="Pagani I."/>
            <person name="Daligault H."/>
            <person name="Detter J.C."/>
            <person name="Han C."/>
            <person name="Land M."/>
            <person name="Hauser L."/>
            <person name="Markowitz V."/>
            <person name="Cheng J.-F."/>
            <person name="Hugenholtz P."/>
            <person name="Woyke T."/>
            <person name="Wu D."/>
            <person name="Verbarg S."/>
            <person name="Frueling A."/>
            <person name="Brambilla E."/>
            <person name="Klenk H.-P."/>
            <person name="Eisen J.A."/>
        </authorList>
    </citation>
    <scope>NUCLEOTIDE SEQUENCE</scope>
    <source>
        <strain>DSM 1100</strain>
    </source>
</reference>
<dbReference type="InterPro" id="IPR014284">
    <property type="entry name" value="RNA_pol_sigma-70_dom"/>
</dbReference>
<evidence type="ECO:0000313" key="4">
    <source>
        <dbReference type="Proteomes" id="UP000008461"/>
    </source>
</evidence>
<dbReference type="HOGENOM" id="CLU_035311_1_2_10"/>
<evidence type="ECO:0000259" key="2">
    <source>
        <dbReference type="Pfam" id="PF20239"/>
    </source>
</evidence>
<feature type="domain" description="DUF6596" evidence="2">
    <location>
        <begin position="184"/>
        <end position="285"/>
    </location>
</feature>
<dbReference type="Pfam" id="PF20239">
    <property type="entry name" value="DUF6596"/>
    <property type="match status" value="1"/>
</dbReference>
<organism evidence="3 4">
    <name type="scientific">Haliscomenobacter hydrossis (strain ATCC 27775 / DSM 1100 / LMG 10767 / O)</name>
    <dbReference type="NCBI Taxonomy" id="760192"/>
    <lineage>
        <taxon>Bacteria</taxon>
        <taxon>Pseudomonadati</taxon>
        <taxon>Bacteroidota</taxon>
        <taxon>Saprospiria</taxon>
        <taxon>Saprospirales</taxon>
        <taxon>Haliscomenobacteraceae</taxon>
        <taxon>Haliscomenobacter</taxon>
    </lineage>
</organism>
<protein>
    <submittedName>
        <fullName evidence="3">RNA polymerase, sigma-24 subunit, ECF subfamily</fullName>
    </submittedName>
</protein>
<dbReference type="Gene3D" id="1.10.1740.10">
    <property type="match status" value="1"/>
</dbReference>
<dbReference type="AlphaFoldDB" id="F4KR94"/>
<gene>
    <name evidence="3" type="ordered locus">Halhy_6465</name>
</gene>
<dbReference type="InterPro" id="IPR046531">
    <property type="entry name" value="DUF6596"/>
</dbReference>
<reference evidence="3 4" key="1">
    <citation type="journal article" date="2011" name="Stand. Genomic Sci.">
        <title>Complete genome sequence of Haliscomenobacter hydrossis type strain (O).</title>
        <authorList>
            <consortium name="US DOE Joint Genome Institute (JGI-PGF)"/>
            <person name="Daligault H."/>
            <person name="Lapidus A."/>
            <person name="Zeytun A."/>
            <person name="Nolan M."/>
            <person name="Lucas S."/>
            <person name="Del Rio T.G."/>
            <person name="Tice H."/>
            <person name="Cheng J.F."/>
            <person name="Tapia R."/>
            <person name="Han C."/>
            <person name="Goodwin L."/>
            <person name="Pitluck S."/>
            <person name="Liolios K."/>
            <person name="Pagani I."/>
            <person name="Ivanova N."/>
            <person name="Huntemann M."/>
            <person name="Mavromatis K."/>
            <person name="Mikhailova N."/>
            <person name="Pati A."/>
            <person name="Chen A."/>
            <person name="Palaniappan K."/>
            <person name="Land M."/>
            <person name="Hauser L."/>
            <person name="Brambilla E.M."/>
            <person name="Rohde M."/>
            <person name="Verbarg S."/>
            <person name="Goker M."/>
            <person name="Bristow J."/>
            <person name="Eisen J.A."/>
            <person name="Markowitz V."/>
            <person name="Hugenholtz P."/>
            <person name="Kyrpides N.C."/>
            <person name="Klenk H.P."/>
            <person name="Woyke T."/>
        </authorList>
    </citation>
    <scope>NUCLEOTIDE SEQUENCE [LARGE SCALE GENOMIC DNA]</scope>
    <source>
        <strain evidence="4">ATCC 27775 / DSM 1100 / LMG 10767 / O</strain>
    </source>
</reference>
<dbReference type="PANTHER" id="PTHR47756">
    <property type="entry name" value="BLL6612 PROTEIN-RELATED"/>
    <property type="match status" value="1"/>
</dbReference>
<dbReference type="GO" id="GO:0003700">
    <property type="term" value="F:DNA-binding transcription factor activity"/>
    <property type="evidence" value="ECO:0007669"/>
    <property type="project" value="InterPro"/>
</dbReference>
<evidence type="ECO:0000259" key="1">
    <source>
        <dbReference type="Pfam" id="PF04542"/>
    </source>
</evidence>
<name>F4KR94_HALH1</name>
<dbReference type="Pfam" id="PF04542">
    <property type="entry name" value="Sigma70_r2"/>
    <property type="match status" value="1"/>
</dbReference>
<keyword evidence="4" id="KW-1185">Reference proteome</keyword>
<dbReference type="InterPro" id="IPR013325">
    <property type="entry name" value="RNA_pol_sigma_r2"/>
</dbReference>
<dbReference type="InterPro" id="IPR013324">
    <property type="entry name" value="RNA_pol_sigma_r3/r4-like"/>
</dbReference>
<dbReference type="SUPFAM" id="SSF88946">
    <property type="entry name" value="Sigma2 domain of RNA polymerase sigma factors"/>
    <property type="match status" value="1"/>
</dbReference>
<proteinExistence type="predicted"/>
<dbReference type="GO" id="GO:0006352">
    <property type="term" value="P:DNA-templated transcription initiation"/>
    <property type="evidence" value="ECO:0007669"/>
    <property type="project" value="InterPro"/>
</dbReference>
<evidence type="ECO:0000313" key="3">
    <source>
        <dbReference type="EMBL" id="AEE54281.1"/>
    </source>
</evidence>
<dbReference type="SUPFAM" id="SSF88659">
    <property type="entry name" value="Sigma3 and sigma4 domains of RNA polymerase sigma factors"/>
    <property type="match status" value="1"/>
</dbReference>
<dbReference type="NCBIfam" id="TIGR02937">
    <property type="entry name" value="sigma70-ECF"/>
    <property type="match status" value="1"/>
</dbReference>
<dbReference type="KEGG" id="hhy:Halhy_6465"/>
<dbReference type="EMBL" id="CP002691">
    <property type="protein sequence ID" value="AEE54281.1"/>
    <property type="molecule type" value="Genomic_DNA"/>
</dbReference>
<sequence>MHPTIEHLFRHESGKMLAVLVKLFGLNQVEIAEDIVQETLLNALESWKLKGLPDDPRAWLYRAAKNRTIDYLRRERNFKTRVAPNFQQGSSPIETSWLDGYFLDTEIEDAQLRMMFATCHPAIPIESQLALMLRTLCGLSTQEIAVAFFLPSDSIVKRLYRAKEKIRQEKLSLEVPAGNDLLPRLDAVLHAVYLLFNEGYKSASNDEVIRRELCVEAIRLGTLLARHPLSNQPKTHALLALMCFHAARLDARLTVEGEIILLENQDRSTWNQQLIALAYTHFKQSSQGEDLSAYHLEAAIASYHAVAPSFAQTNWQAIFYCYNLLYTLNPSPIVALNRAIAKGYAEGPSAGIEALLKIEGLDQNYLYHTALGDFYSKNGKLDVAKLAYGQALQLATLPAEKKVIEQKIKNN</sequence>
<feature type="domain" description="RNA polymerase sigma-70 region 2" evidence="1">
    <location>
        <begin position="8"/>
        <end position="76"/>
    </location>
</feature>
<dbReference type="Proteomes" id="UP000008461">
    <property type="component" value="Chromosome"/>
</dbReference>
<dbReference type="PANTHER" id="PTHR47756:SF2">
    <property type="entry name" value="BLL6612 PROTEIN"/>
    <property type="match status" value="1"/>
</dbReference>
<dbReference type="InterPro" id="IPR007627">
    <property type="entry name" value="RNA_pol_sigma70_r2"/>
</dbReference>